<dbReference type="InterPro" id="IPR017451">
    <property type="entry name" value="F-box-assoc_interact_dom"/>
</dbReference>
<dbReference type="EMBL" id="BQNB010011571">
    <property type="protein sequence ID" value="GJS92297.1"/>
    <property type="molecule type" value="Genomic_DNA"/>
</dbReference>
<organism evidence="2 3">
    <name type="scientific">Tanacetum coccineum</name>
    <dbReference type="NCBI Taxonomy" id="301880"/>
    <lineage>
        <taxon>Eukaryota</taxon>
        <taxon>Viridiplantae</taxon>
        <taxon>Streptophyta</taxon>
        <taxon>Embryophyta</taxon>
        <taxon>Tracheophyta</taxon>
        <taxon>Spermatophyta</taxon>
        <taxon>Magnoliopsida</taxon>
        <taxon>eudicotyledons</taxon>
        <taxon>Gunneridae</taxon>
        <taxon>Pentapetalae</taxon>
        <taxon>asterids</taxon>
        <taxon>campanulids</taxon>
        <taxon>Asterales</taxon>
        <taxon>Asteraceae</taxon>
        <taxon>Asteroideae</taxon>
        <taxon>Anthemideae</taxon>
        <taxon>Anthemidinae</taxon>
        <taxon>Tanacetum</taxon>
    </lineage>
</organism>
<evidence type="ECO:0000313" key="3">
    <source>
        <dbReference type="Proteomes" id="UP001151760"/>
    </source>
</evidence>
<reference evidence="2" key="2">
    <citation type="submission" date="2022-01" db="EMBL/GenBank/DDBJ databases">
        <authorList>
            <person name="Yamashiro T."/>
            <person name="Shiraishi A."/>
            <person name="Satake H."/>
            <person name="Nakayama K."/>
        </authorList>
    </citation>
    <scope>NUCLEOTIDE SEQUENCE</scope>
</reference>
<comment type="caution">
    <text evidence="2">The sequence shown here is derived from an EMBL/GenBank/DDBJ whole genome shotgun (WGS) entry which is preliminary data.</text>
</comment>
<name>A0ABQ4ZQW0_9ASTR</name>
<evidence type="ECO:0000313" key="2">
    <source>
        <dbReference type="EMBL" id="GJS92297.1"/>
    </source>
</evidence>
<feature type="domain" description="F-box associated beta-propeller type 1" evidence="1">
    <location>
        <begin position="92"/>
        <end position="269"/>
    </location>
</feature>
<protein>
    <submittedName>
        <fullName evidence="2">F-box associated domain containing protein</fullName>
    </submittedName>
</protein>
<accession>A0ABQ4ZQW0</accession>
<dbReference type="Proteomes" id="UP001151760">
    <property type="component" value="Unassembled WGS sequence"/>
</dbReference>
<dbReference type="InterPro" id="IPR006527">
    <property type="entry name" value="F-box-assoc_dom_typ1"/>
</dbReference>
<dbReference type="NCBIfam" id="TIGR01640">
    <property type="entry name" value="F_box_assoc_1"/>
    <property type="match status" value="1"/>
</dbReference>
<dbReference type="PANTHER" id="PTHR31672">
    <property type="entry name" value="BNACNNG10540D PROTEIN"/>
    <property type="match status" value="1"/>
</dbReference>
<evidence type="ECO:0000259" key="1">
    <source>
        <dbReference type="Pfam" id="PF07734"/>
    </source>
</evidence>
<reference evidence="2" key="1">
    <citation type="journal article" date="2022" name="Int. J. Mol. Sci.">
        <title>Draft Genome of Tanacetum Coccineum: Genomic Comparison of Closely Related Tanacetum-Family Plants.</title>
        <authorList>
            <person name="Yamashiro T."/>
            <person name="Shiraishi A."/>
            <person name="Nakayama K."/>
            <person name="Satake H."/>
        </authorList>
    </citation>
    <scope>NUCLEOTIDE SEQUENCE</scope>
</reference>
<dbReference type="Pfam" id="PF07734">
    <property type="entry name" value="FBA_1"/>
    <property type="match status" value="1"/>
</dbReference>
<keyword evidence="3" id="KW-1185">Reference proteome</keyword>
<sequence length="290" mass="33380">MVGYRTKFGEDSFFDLETETYDKVLHRMYDEGNKTLDLGVLGGWLCVVCNYDTNHVADVWVMKDYGEKDSWTKLVSIPYPIRNPLMAADFTRVVGSCKGLLCISHYRGLSIYNPSPRRCNMLYGGFSDEHPYQVGYGFGYVMSTDDYKVVGISNADNKVKMYSLNTRNWKNLSDFPHGCKVGDDAVFLNGCVQWLDIVPNLWKLVSFNLETKTYDEVLHPKYDEDKKTLDLRVLGGWLCVVYNYDTNHVADVWVMKDYGEKDSWTKLVSIPYPVSRIHPSRIPYPEISDI</sequence>
<dbReference type="InterPro" id="IPR050796">
    <property type="entry name" value="SCF_F-box_component"/>
</dbReference>
<gene>
    <name evidence="2" type="ORF">Tco_0774933</name>
</gene>
<proteinExistence type="predicted"/>
<dbReference type="PANTHER" id="PTHR31672:SF13">
    <property type="entry name" value="F-BOX PROTEIN CPR30-LIKE"/>
    <property type="match status" value="1"/>
</dbReference>